<evidence type="ECO:0000256" key="1">
    <source>
        <dbReference type="SAM" id="MobiDB-lite"/>
    </source>
</evidence>
<accession>A0AAJ0BWK3</accession>
<dbReference type="Proteomes" id="UP001244011">
    <property type="component" value="Unassembled WGS sequence"/>
</dbReference>
<dbReference type="AlphaFoldDB" id="A0AAJ0BWK3"/>
<dbReference type="RefSeq" id="XP_060281838.1">
    <property type="nucleotide sequence ID" value="XM_060430068.1"/>
</dbReference>
<organism evidence="2 3">
    <name type="scientific">Phialemonium atrogriseum</name>
    <dbReference type="NCBI Taxonomy" id="1093897"/>
    <lineage>
        <taxon>Eukaryota</taxon>
        <taxon>Fungi</taxon>
        <taxon>Dikarya</taxon>
        <taxon>Ascomycota</taxon>
        <taxon>Pezizomycotina</taxon>
        <taxon>Sordariomycetes</taxon>
        <taxon>Sordariomycetidae</taxon>
        <taxon>Cephalothecales</taxon>
        <taxon>Cephalothecaceae</taxon>
        <taxon>Phialemonium</taxon>
    </lineage>
</organism>
<reference evidence="2" key="1">
    <citation type="submission" date="2023-06" db="EMBL/GenBank/DDBJ databases">
        <title>Genome-scale phylogeny and comparative genomics of the fungal order Sordariales.</title>
        <authorList>
            <consortium name="Lawrence Berkeley National Laboratory"/>
            <person name="Hensen N."/>
            <person name="Bonometti L."/>
            <person name="Westerberg I."/>
            <person name="Brannstrom I.O."/>
            <person name="Guillou S."/>
            <person name="Cros-Aarteil S."/>
            <person name="Calhoun S."/>
            <person name="Haridas S."/>
            <person name="Kuo A."/>
            <person name="Mondo S."/>
            <person name="Pangilinan J."/>
            <person name="Riley R."/>
            <person name="Labutti K."/>
            <person name="Andreopoulos B."/>
            <person name="Lipzen A."/>
            <person name="Chen C."/>
            <person name="Yanf M."/>
            <person name="Daum C."/>
            <person name="Ng V."/>
            <person name="Clum A."/>
            <person name="Steindorff A."/>
            <person name="Ohm R."/>
            <person name="Martin F."/>
            <person name="Silar P."/>
            <person name="Natvig D."/>
            <person name="Lalanne C."/>
            <person name="Gautier V."/>
            <person name="Ament-Velasquez S.L."/>
            <person name="Kruys A."/>
            <person name="Hutchinson M.I."/>
            <person name="Powell A.J."/>
            <person name="Barry K."/>
            <person name="Miller A.N."/>
            <person name="Grigoriev I.V."/>
            <person name="Debuchy R."/>
            <person name="Gladieux P."/>
            <person name="Thoren M.H."/>
            <person name="Johannesson H."/>
        </authorList>
    </citation>
    <scope>NUCLEOTIDE SEQUENCE</scope>
    <source>
        <strain evidence="2">8032-3</strain>
    </source>
</reference>
<name>A0AAJ0BWK3_9PEZI</name>
<feature type="compositionally biased region" description="Acidic residues" evidence="1">
    <location>
        <begin position="488"/>
        <end position="497"/>
    </location>
</feature>
<gene>
    <name evidence="2" type="ORF">QBC33DRAFT_560545</name>
</gene>
<protein>
    <submittedName>
        <fullName evidence="2">Uncharacterized protein</fullName>
    </submittedName>
</protein>
<evidence type="ECO:0000313" key="2">
    <source>
        <dbReference type="EMBL" id="KAK1765625.1"/>
    </source>
</evidence>
<evidence type="ECO:0000313" key="3">
    <source>
        <dbReference type="Proteomes" id="UP001244011"/>
    </source>
</evidence>
<feature type="region of interest" description="Disordered" evidence="1">
    <location>
        <begin position="448"/>
        <end position="547"/>
    </location>
</feature>
<feature type="compositionally biased region" description="Pro residues" evidence="1">
    <location>
        <begin position="115"/>
        <end position="124"/>
    </location>
</feature>
<proteinExistence type="predicted"/>
<feature type="compositionally biased region" description="Basic and acidic residues" evidence="1">
    <location>
        <begin position="526"/>
        <end position="536"/>
    </location>
</feature>
<sequence>MGRNGGWGNSSADGGGGLRSSLFGSDSNIDFQEIFGEMDKAATTSTPADDTAGSLALPKVSLPSETQAQVSSYNPQFPVQVTANPLHQTQSSAGFGGPHHLQGLQGYLTDLTFSPPAPTLPLPPAGNHTHAQQQQLTQPLYPANTARSNLGYALPVHTPALPSYPASSLVPRWTDGELHYIPCISHKRERKRSITNDPAKFYEALPRVPPSWGLNPRTKKNNLFRYTEKGELELGKKYDTKQLLQFIRTPERADGRLILWVQTPPAQFTHRYPAAKLSSHCRWEGCPMKTNTILKGHWRVAFDENADETGERFDPFHNAGYVHLYCLEQITDLIELFMDPTVDIRPDLRRMAKEERNPMSLIRHHQELVAVLDQWILDQTKRHREWDGEGTRKLKGDDFLCRRLTRAYLELETSGRSKFRELRGGIHMGKYMGDLSQYAMLRERRVESRRDIKEEDSDGDQQPSEPPAKAKSRGRPKTRVLQNYGKDPEEEEADPDESSVRVRRTSSVIETTAADWNYPPKTPRRQGQDTRKRGREEEEGDEGLVLLPNSPKRRRLSVAAKGREGPQVETAGGLGDLHRLVSRAGPVTRKQSQALNIYLGKLASGESRDTGRMVQMIQELPFWKRREVQKIVMKQEDIGRRVGSI</sequence>
<dbReference type="GeneID" id="85313255"/>
<comment type="caution">
    <text evidence="2">The sequence shown here is derived from an EMBL/GenBank/DDBJ whole genome shotgun (WGS) entry which is preliminary data.</text>
</comment>
<dbReference type="EMBL" id="MU839014">
    <property type="protein sequence ID" value="KAK1765625.1"/>
    <property type="molecule type" value="Genomic_DNA"/>
</dbReference>
<feature type="region of interest" description="Disordered" evidence="1">
    <location>
        <begin position="110"/>
        <end position="136"/>
    </location>
</feature>
<keyword evidence="3" id="KW-1185">Reference proteome</keyword>